<reference evidence="4" key="1">
    <citation type="submission" date="2016-08" db="EMBL/GenBank/DDBJ databases">
        <title>Complete genome sequence of the organohalide-respiring Epsilonproteobacterium Sulfurospirillum halorespirans.</title>
        <authorList>
            <person name="Goris T."/>
            <person name="Zimmermann J."/>
            <person name="Schenz B."/>
            <person name="Lemos M."/>
            <person name="Hackermueller J."/>
            <person name="Diekert G."/>
        </authorList>
    </citation>
    <scope>NUCLEOTIDE SEQUENCE [LARGE SCALE GENOMIC DNA]</scope>
    <source>
        <strain>DSM 13726</strain>
        <strain evidence="4">PCE-M2</strain>
    </source>
</reference>
<evidence type="ECO:0000256" key="2">
    <source>
        <dbReference type="SAM" id="SignalP"/>
    </source>
</evidence>
<dbReference type="CDD" id="cd07012">
    <property type="entry name" value="PBP2_Bug_TTT"/>
    <property type="match status" value="1"/>
</dbReference>
<dbReference type="PIRSF" id="PIRSF017082">
    <property type="entry name" value="YflP"/>
    <property type="match status" value="1"/>
</dbReference>
<sequence>MRKSLRFVTSLAAIVALSSALNAFEVSKPVCLAPAKPGGGFDLTCRLVSNSMSASKVIDKPMIVNFMPGGVGAVAYNHVIGQRSNDPEMIVAASTGSALNIAQGKFGANYTVDSVKWLAALGADYGAVIVKADAKWNTLAEMVADLKANPKGFALGSGGSIGSQDWFKAAIIAKLAGINPKDMKYVAFEGGGEALTALLGNHIQIYPGDIAEFSGQLSSGKYKVLAILSEERLPGQMANIPTAKEQGYDAVWTIWRGFYLGPNVTEEQYNYWVEKIQKLVKTPEFEKERELRGLYPFTKIGKEYQTFMQEEEKKFKELTKEAGLIK</sequence>
<dbReference type="SUPFAM" id="SSF53850">
    <property type="entry name" value="Periplasmic binding protein-like II"/>
    <property type="match status" value="1"/>
</dbReference>
<dbReference type="EMBL" id="CP017111">
    <property type="protein sequence ID" value="AOO65867.1"/>
    <property type="molecule type" value="Genomic_DNA"/>
</dbReference>
<keyword evidence="2" id="KW-0732">Signal</keyword>
<evidence type="ECO:0000313" key="4">
    <source>
        <dbReference type="Proteomes" id="UP000094609"/>
    </source>
</evidence>
<dbReference type="PATRIC" id="fig|1193502.14.peg.2130"/>
<protein>
    <submittedName>
        <fullName evidence="3">Tricarboxylate transport protein TctC</fullName>
    </submittedName>
</protein>
<dbReference type="STRING" id="1193502.SHALO_2102"/>
<feature type="chain" id="PRO_5009099487" evidence="2">
    <location>
        <begin position="24"/>
        <end position="326"/>
    </location>
</feature>
<comment type="similarity">
    <text evidence="1">Belongs to the UPF0065 (bug) family.</text>
</comment>
<dbReference type="InterPro" id="IPR005064">
    <property type="entry name" value="BUG"/>
</dbReference>
<dbReference type="Gene3D" id="3.40.190.10">
    <property type="entry name" value="Periplasmic binding protein-like II"/>
    <property type="match status" value="1"/>
</dbReference>
<dbReference type="PANTHER" id="PTHR42928">
    <property type="entry name" value="TRICARBOXYLATE-BINDING PROTEIN"/>
    <property type="match status" value="1"/>
</dbReference>
<gene>
    <name evidence="3" type="ORF">SHALO_2102</name>
</gene>
<evidence type="ECO:0000313" key="3">
    <source>
        <dbReference type="EMBL" id="AOO65867.1"/>
    </source>
</evidence>
<organism evidence="3 4">
    <name type="scientific">Sulfurospirillum halorespirans DSM 13726</name>
    <dbReference type="NCBI Taxonomy" id="1193502"/>
    <lineage>
        <taxon>Bacteria</taxon>
        <taxon>Pseudomonadati</taxon>
        <taxon>Campylobacterota</taxon>
        <taxon>Epsilonproteobacteria</taxon>
        <taxon>Campylobacterales</taxon>
        <taxon>Sulfurospirillaceae</taxon>
        <taxon>Sulfurospirillum</taxon>
    </lineage>
</organism>
<dbReference type="KEGG" id="shal:SHALO_2102"/>
<dbReference type="Proteomes" id="UP000094609">
    <property type="component" value="Chromosome"/>
</dbReference>
<keyword evidence="4" id="KW-1185">Reference proteome</keyword>
<dbReference type="InterPro" id="IPR042100">
    <property type="entry name" value="Bug_dom1"/>
</dbReference>
<dbReference type="Gene3D" id="3.40.190.150">
    <property type="entry name" value="Bordetella uptake gene, domain 1"/>
    <property type="match status" value="1"/>
</dbReference>
<dbReference type="Pfam" id="PF03401">
    <property type="entry name" value="TctC"/>
    <property type="match status" value="1"/>
</dbReference>
<name>A0A1D7TLI5_9BACT</name>
<proteinExistence type="inferred from homology"/>
<evidence type="ECO:0000256" key="1">
    <source>
        <dbReference type="ARBA" id="ARBA00006987"/>
    </source>
</evidence>
<dbReference type="AlphaFoldDB" id="A0A1D7TLI5"/>
<dbReference type="PANTHER" id="PTHR42928:SF3">
    <property type="entry name" value="UPF0065 PROTEIN YFLP"/>
    <property type="match status" value="1"/>
</dbReference>
<feature type="signal peptide" evidence="2">
    <location>
        <begin position="1"/>
        <end position="23"/>
    </location>
</feature>
<accession>A0A1D7TLI5</accession>